<organism evidence="6 7">
    <name type="scientific">Schizopora paradoxa</name>
    <dbReference type="NCBI Taxonomy" id="27342"/>
    <lineage>
        <taxon>Eukaryota</taxon>
        <taxon>Fungi</taxon>
        <taxon>Dikarya</taxon>
        <taxon>Basidiomycota</taxon>
        <taxon>Agaricomycotina</taxon>
        <taxon>Agaricomycetes</taxon>
        <taxon>Hymenochaetales</taxon>
        <taxon>Schizoporaceae</taxon>
        <taxon>Schizopora</taxon>
    </lineage>
</organism>
<name>A0A0H2S7H9_9AGAM</name>
<evidence type="ECO:0000256" key="4">
    <source>
        <dbReference type="PROSITE-ProRule" id="PRU00134"/>
    </source>
</evidence>
<evidence type="ECO:0000259" key="5">
    <source>
        <dbReference type="PROSITE" id="PS50865"/>
    </source>
</evidence>
<dbReference type="InterPro" id="IPR002893">
    <property type="entry name" value="Znf_MYND"/>
</dbReference>
<keyword evidence="2 4" id="KW-0863">Zinc-finger</keyword>
<dbReference type="Proteomes" id="UP000053477">
    <property type="component" value="Unassembled WGS sequence"/>
</dbReference>
<dbReference type="STRING" id="27342.A0A0H2S7H9"/>
<evidence type="ECO:0000313" key="7">
    <source>
        <dbReference type="Proteomes" id="UP000053477"/>
    </source>
</evidence>
<dbReference type="GO" id="GO:0008270">
    <property type="term" value="F:zinc ion binding"/>
    <property type="evidence" value="ECO:0007669"/>
    <property type="project" value="UniProtKB-KW"/>
</dbReference>
<keyword evidence="1" id="KW-0479">Metal-binding</keyword>
<protein>
    <recommendedName>
        <fullName evidence="5">MYND-type domain-containing protein</fullName>
    </recommendedName>
</protein>
<accession>A0A0H2S7H9</accession>
<dbReference type="AlphaFoldDB" id="A0A0H2S7H9"/>
<dbReference type="SUPFAM" id="SSF144232">
    <property type="entry name" value="HIT/MYND zinc finger-like"/>
    <property type="match status" value="1"/>
</dbReference>
<reference evidence="6 7" key="1">
    <citation type="submission" date="2015-04" db="EMBL/GenBank/DDBJ databases">
        <title>Complete genome sequence of Schizopora paradoxa KUC8140, a cosmopolitan wood degrader in East Asia.</title>
        <authorList>
            <consortium name="DOE Joint Genome Institute"/>
            <person name="Min B."/>
            <person name="Park H."/>
            <person name="Jang Y."/>
            <person name="Kim J.-J."/>
            <person name="Kim K.H."/>
            <person name="Pangilinan J."/>
            <person name="Lipzen A."/>
            <person name="Riley R."/>
            <person name="Grigoriev I.V."/>
            <person name="Spatafora J.W."/>
            <person name="Choi I.-G."/>
        </authorList>
    </citation>
    <scope>NUCLEOTIDE SEQUENCE [LARGE SCALE GENOMIC DNA]</scope>
    <source>
        <strain evidence="6 7">KUC8140</strain>
    </source>
</reference>
<feature type="domain" description="MYND-type" evidence="5">
    <location>
        <begin position="436"/>
        <end position="482"/>
    </location>
</feature>
<proteinExistence type="predicted"/>
<dbReference type="InParanoid" id="A0A0H2S7H9"/>
<evidence type="ECO:0000313" key="6">
    <source>
        <dbReference type="EMBL" id="KLO17618.1"/>
    </source>
</evidence>
<gene>
    <name evidence="6" type="ORF">SCHPADRAFT_900549</name>
</gene>
<sequence>MSENVPPWSSKITKKHITAARSGSEEDLEIIARHADAIPHQHALEAMELFYPSFNVPRGFNPSAPLPGSLHSRYKQVKHGIRALGRIGSRMASRGDLSFKTTFLSSWPNMLKWAHFYFLDFRFTSGPTYKSAMGTLSLLFVVFGAIEGSYTNAAFRDETLTLLAKIWLKVVPNTGSEEDNYEGGGFEITHQMRLALSDVALSPSWFLPSAREIILREAENQASAVAKVALTALRNAPTLRTDIVSQKFAYHSLFVVFALLHLDKPGDGLSVFHKAFIDQRVLRISTRILSHFSTSPNNAFEYSAMIAGSCFDIINAVLESKTAFILAPRILNYNFLDGSADYISSFCSSGKGPLDPNNSSLHNIIGRLYPSFFVHYPVISSAIHATNSLIRSKKMNKLSSSIVGTKWKIFMDLLLERATVKAHYDLTLRTKNHLVCHNCGSASGSSGKKVSACSGCKVALYCSSECQKEAWSSELVNHRLECNTLKELSLGSDKYFNLHSTQFWPNLVAYDMRRHLPGIRKLQAENPDFQNAGADLAYAITYTRNDKEPEKEISLFLRSNAGDGTKFRSAESAEISSAKFEHAIKKAEMLDSRNGQMVHVTLLRGGPRTDCVFMNLLKADFILPTNAVIGSPVGKSNVRRRKARDEQGREFETLWDIIDDTMHRALKEDEAAHRDISSSLGKEIQETIFDRIVRLAKERDDIERGITPLVGMVVSVSL</sequence>
<evidence type="ECO:0000256" key="1">
    <source>
        <dbReference type="ARBA" id="ARBA00022723"/>
    </source>
</evidence>
<keyword evidence="7" id="KW-1185">Reference proteome</keyword>
<keyword evidence="3" id="KW-0862">Zinc</keyword>
<evidence type="ECO:0000256" key="2">
    <source>
        <dbReference type="ARBA" id="ARBA00022771"/>
    </source>
</evidence>
<dbReference type="PROSITE" id="PS50865">
    <property type="entry name" value="ZF_MYND_2"/>
    <property type="match status" value="1"/>
</dbReference>
<dbReference type="OrthoDB" id="341421at2759"/>
<dbReference type="Pfam" id="PF01753">
    <property type="entry name" value="zf-MYND"/>
    <property type="match status" value="1"/>
</dbReference>
<dbReference type="Gene3D" id="6.10.140.2220">
    <property type="match status" value="1"/>
</dbReference>
<evidence type="ECO:0000256" key="3">
    <source>
        <dbReference type="ARBA" id="ARBA00022833"/>
    </source>
</evidence>
<dbReference type="EMBL" id="KQ085903">
    <property type="protein sequence ID" value="KLO17618.1"/>
    <property type="molecule type" value="Genomic_DNA"/>
</dbReference>